<dbReference type="Proteomes" id="UP000887578">
    <property type="component" value="Unplaced"/>
</dbReference>
<protein>
    <submittedName>
        <fullName evidence="3">Uncharacterized protein</fullName>
    </submittedName>
</protein>
<keyword evidence="2" id="KW-1185">Reference proteome</keyword>
<dbReference type="AlphaFoldDB" id="A0A914PMR6"/>
<name>A0A914PMR6_9BILA</name>
<sequence length="133" mass="14718">MKFGRSIPLLLFFGLLLPTFINADPKNCAVDGHCYAFLVGNGGGRDLEVNEEKTCDDGICYAFRCITIDGYVMHGSGCYEDFVNTCKYIDTKITEKAKGDKDYVGVAENVFVTACNETSSCAQSQERQLVCYF</sequence>
<feature type="signal peptide" evidence="1">
    <location>
        <begin position="1"/>
        <end position="23"/>
    </location>
</feature>
<evidence type="ECO:0000313" key="3">
    <source>
        <dbReference type="WBParaSite" id="PDA_v2.g19312.t1"/>
    </source>
</evidence>
<keyword evidence="1" id="KW-0732">Signal</keyword>
<feature type="chain" id="PRO_5037019136" evidence="1">
    <location>
        <begin position="24"/>
        <end position="133"/>
    </location>
</feature>
<proteinExistence type="predicted"/>
<accession>A0A914PMR6</accession>
<organism evidence="2 3">
    <name type="scientific">Panagrolaimus davidi</name>
    <dbReference type="NCBI Taxonomy" id="227884"/>
    <lineage>
        <taxon>Eukaryota</taxon>
        <taxon>Metazoa</taxon>
        <taxon>Ecdysozoa</taxon>
        <taxon>Nematoda</taxon>
        <taxon>Chromadorea</taxon>
        <taxon>Rhabditida</taxon>
        <taxon>Tylenchina</taxon>
        <taxon>Panagrolaimomorpha</taxon>
        <taxon>Panagrolaimoidea</taxon>
        <taxon>Panagrolaimidae</taxon>
        <taxon>Panagrolaimus</taxon>
    </lineage>
</organism>
<reference evidence="3" key="1">
    <citation type="submission" date="2022-11" db="UniProtKB">
        <authorList>
            <consortium name="WormBaseParasite"/>
        </authorList>
    </citation>
    <scope>IDENTIFICATION</scope>
</reference>
<evidence type="ECO:0000313" key="2">
    <source>
        <dbReference type="Proteomes" id="UP000887578"/>
    </source>
</evidence>
<dbReference type="WBParaSite" id="PDA_v2.g19312.t1">
    <property type="protein sequence ID" value="PDA_v2.g19312.t1"/>
    <property type="gene ID" value="PDA_v2.g19312"/>
</dbReference>
<evidence type="ECO:0000256" key="1">
    <source>
        <dbReference type="SAM" id="SignalP"/>
    </source>
</evidence>